<name>A0A8D9ABI2_9HEMI</name>
<protein>
    <submittedName>
        <fullName evidence="2">Uncharacterized protein</fullName>
    </submittedName>
</protein>
<feature type="region of interest" description="Disordered" evidence="1">
    <location>
        <begin position="37"/>
        <end position="62"/>
    </location>
</feature>
<dbReference type="EMBL" id="HBUF01560547">
    <property type="protein sequence ID" value="CAG6762130.1"/>
    <property type="molecule type" value="Transcribed_RNA"/>
</dbReference>
<accession>A0A8D9ABI2</accession>
<evidence type="ECO:0000313" key="2">
    <source>
        <dbReference type="EMBL" id="CAG6762130.1"/>
    </source>
</evidence>
<evidence type="ECO:0000256" key="1">
    <source>
        <dbReference type="SAM" id="MobiDB-lite"/>
    </source>
</evidence>
<organism evidence="2">
    <name type="scientific">Cacopsylla melanoneura</name>
    <dbReference type="NCBI Taxonomy" id="428564"/>
    <lineage>
        <taxon>Eukaryota</taxon>
        <taxon>Metazoa</taxon>
        <taxon>Ecdysozoa</taxon>
        <taxon>Arthropoda</taxon>
        <taxon>Hexapoda</taxon>
        <taxon>Insecta</taxon>
        <taxon>Pterygota</taxon>
        <taxon>Neoptera</taxon>
        <taxon>Paraneoptera</taxon>
        <taxon>Hemiptera</taxon>
        <taxon>Sternorrhyncha</taxon>
        <taxon>Psylloidea</taxon>
        <taxon>Psyllidae</taxon>
        <taxon>Psyllinae</taxon>
        <taxon>Cacopsylla</taxon>
    </lineage>
</organism>
<dbReference type="AlphaFoldDB" id="A0A8D9ABI2"/>
<reference evidence="2" key="1">
    <citation type="submission" date="2021-05" db="EMBL/GenBank/DDBJ databases">
        <authorList>
            <person name="Alioto T."/>
            <person name="Alioto T."/>
            <person name="Gomez Garrido J."/>
        </authorList>
    </citation>
    <scope>NUCLEOTIDE SEQUENCE</scope>
</reference>
<sequence length="114" mass="12010">MNLILHSQVSGGYCKYIKYSYVGTSQFGNIPSNFPNLGQSSTRSKREEAAAAAAGSSNPFSSFQNLGNNPLSQISGANNPLSQYAPQGFDQFTSQFGNIPSNFPGIGQSTSSSS</sequence>
<proteinExistence type="predicted"/>
<feature type="region of interest" description="Disordered" evidence="1">
    <location>
        <begin position="95"/>
        <end position="114"/>
    </location>
</feature>